<organism evidence="1 2">
    <name type="scientific">Elysia chlorotica</name>
    <name type="common">Eastern emerald elysia</name>
    <name type="synonym">Sea slug</name>
    <dbReference type="NCBI Taxonomy" id="188477"/>
    <lineage>
        <taxon>Eukaryota</taxon>
        <taxon>Metazoa</taxon>
        <taxon>Spiralia</taxon>
        <taxon>Lophotrochozoa</taxon>
        <taxon>Mollusca</taxon>
        <taxon>Gastropoda</taxon>
        <taxon>Heterobranchia</taxon>
        <taxon>Euthyneura</taxon>
        <taxon>Panpulmonata</taxon>
        <taxon>Sacoglossa</taxon>
        <taxon>Placobranchoidea</taxon>
        <taxon>Plakobranchidae</taxon>
        <taxon>Elysia</taxon>
    </lineage>
</organism>
<dbReference type="OrthoDB" id="6215727at2759"/>
<protein>
    <submittedName>
        <fullName evidence="1">Uncharacterized protein</fullName>
    </submittedName>
</protein>
<dbReference type="AlphaFoldDB" id="A0A3S1AVV5"/>
<accession>A0A3S1AVV5</accession>
<evidence type="ECO:0000313" key="1">
    <source>
        <dbReference type="EMBL" id="RUS68696.1"/>
    </source>
</evidence>
<keyword evidence="2" id="KW-1185">Reference proteome</keyword>
<dbReference type="EMBL" id="RQTK01002092">
    <property type="protein sequence ID" value="RUS68696.1"/>
    <property type="molecule type" value="Genomic_DNA"/>
</dbReference>
<sequence>MVDARTPYHRGCTLDRVIACRCGDDVYYDYLHNACIAPNKYIPQEYKYAVRKTLERLVSSNFQDTQCRTREVHESPYFEKLASKDQLVTGDIIMTISPYLANWDYITSVYGGQGSSDWAGGLAGRIEEDLRYDVELTTTVERRLRCSSLRKTLFECDLVECAPGAIMWPDPQPKPTFNNSLTCLPARLVTVRQWSELKADTICACLRVVAALNKLQIWRLQIRPSPKNNVRCHVDLYVPHKENETVLTSHDAFGEADFVKRYSRLSEARPSFYQQFQDELFQSENLCEVPGIETVLVCFFGHAEEESFPPEQCYFMPLARGEPVNTAISPRGNYEIEKQRQCLLSIDLYDVVIYRHKAFSDPFAISVPKYGTTFPKT</sequence>
<proteinExistence type="predicted"/>
<dbReference type="Proteomes" id="UP000271974">
    <property type="component" value="Unassembled WGS sequence"/>
</dbReference>
<evidence type="ECO:0000313" key="2">
    <source>
        <dbReference type="Proteomes" id="UP000271974"/>
    </source>
</evidence>
<reference evidence="1 2" key="1">
    <citation type="submission" date="2019-01" db="EMBL/GenBank/DDBJ databases">
        <title>A draft genome assembly of the solar-powered sea slug Elysia chlorotica.</title>
        <authorList>
            <person name="Cai H."/>
            <person name="Li Q."/>
            <person name="Fang X."/>
            <person name="Li J."/>
            <person name="Curtis N.E."/>
            <person name="Altenburger A."/>
            <person name="Shibata T."/>
            <person name="Feng M."/>
            <person name="Maeda T."/>
            <person name="Schwartz J.A."/>
            <person name="Shigenobu S."/>
            <person name="Lundholm N."/>
            <person name="Nishiyama T."/>
            <person name="Yang H."/>
            <person name="Hasebe M."/>
            <person name="Li S."/>
            <person name="Pierce S.K."/>
            <person name="Wang J."/>
        </authorList>
    </citation>
    <scope>NUCLEOTIDE SEQUENCE [LARGE SCALE GENOMIC DNA]</scope>
    <source>
        <strain evidence="1">EC2010</strain>
        <tissue evidence="1">Whole organism of an adult</tissue>
    </source>
</reference>
<name>A0A3S1AVV5_ELYCH</name>
<comment type="caution">
    <text evidence="1">The sequence shown here is derived from an EMBL/GenBank/DDBJ whole genome shotgun (WGS) entry which is preliminary data.</text>
</comment>
<gene>
    <name evidence="1" type="ORF">EGW08_023542</name>
</gene>